<reference evidence="1 2" key="1">
    <citation type="journal article" date="2017" name="Mol. Plant">
        <title>The Genome of Medicinal Plant Macleaya cordata Provides New Insights into Benzylisoquinoline Alkaloids Metabolism.</title>
        <authorList>
            <person name="Liu X."/>
            <person name="Liu Y."/>
            <person name="Huang P."/>
            <person name="Ma Y."/>
            <person name="Qing Z."/>
            <person name="Tang Q."/>
            <person name="Cao H."/>
            <person name="Cheng P."/>
            <person name="Zheng Y."/>
            <person name="Yuan Z."/>
            <person name="Zhou Y."/>
            <person name="Liu J."/>
            <person name="Tang Z."/>
            <person name="Zhuo Y."/>
            <person name="Zhang Y."/>
            <person name="Yu L."/>
            <person name="Huang J."/>
            <person name="Yang P."/>
            <person name="Peng Q."/>
            <person name="Zhang J."/>
            <person name="Jiang W."/>
            <person name="Zhang Z."/>
            <person name="Lin K."/>
            <person name="Ro D.K."/>
            <person name="Chen X."/>
            <person name="Xiong X."/>
            <person name="Shang Y."/>
            <person name="Huang S."/>
            <person name="Zeng J."/>
        </authorList>
    </citation>
    <scope>NUCLEOTIDE SEQUENCE [LARGE SCALE GENOMIC DNA]</scope>
    <source>
        <strain evidence="2">cv. BLH2017</strain>
        <tissue evidence="1">Root</tissue>
    </source>
</reference>
<dbReference type="InParanoid" id="A0A200PPT3"/>
<proteinExistence type="predicted"/>
<keyword evidence="2" id="KW-1185">Reference proteome</keyword>
<name>A0A200PPT3_MACCD</name>
<dbReference type="OrthoDB" id="1845088at2759"/>
<evidence type="ECO:0000313" key="2">
    <source>
        <dbReference type="Proteomes" id="UP000195402"/>
    </source>
</evidence>
<protein>
    <recommendedName>
        <fullName evidence="3">Retrotransposon Copia-like N-terminal domain-containing protein</fullName>
    </recommendedName>
</protein>
<sequence length="141" mass="15774">MASSSASSSTTTPVIPSSSLVPLFSNLNHPIVNKLDRNNYLLWHNQMVPILKSHKPYKHVDKDFLIPLTTISDPTTTNPIPNPAFDEWESADLFLLGWLLDTLTDPVHTQVIGLRTCREVWLALEKSFANQNAARVLQIKG</sequence>
<gene>
    <name evidence="1" type="ORF">BVC80_8695g9</name>
</gene>
<dbReference type="PANTHER" id="PTHR47481:SF31">
    <property type="entry name" value="OS01G0873500 PROTEIN"/>
    <property type="match status" value="1"/>
</dbReference>
<evidence type="ECO:0008006" key="3">
    <source>
        <dbReference type="Google" id="ProtNLM"/>
    </source>
</evidence>
<dbReference type="Proteomes" id="UP000195402">
    <property type="component" value="Unassembled WGS sequence"/>
</dbReference>
<organism evidence="1 2">
    <name type="scientific">Macleaya cordata</name>
    <name type="common">Five-seeded plume-poppy</name>
    <name type="synonym">Bocconia cordata</name>
    <dbReference type="NCBI Taxonomy" id="56857"/>
    <lineage>
        <taxon>Eukaryota</taxon>
        <taxon>Viridiplantae</taxon>
        <taxon>Streptophyta</taxon>
        <taxon>Embryophyta</taxon>
        <taxon>Tracheophyta</taxon>
        <taxon>Spermatophyta</taxon>
        <taxon>Magnoliopsida</taxon>
        <taxon>Ranunculales</taxon>
        <taxon>Papaveraceae</taxon>
        <taxon>Papaveroideae</taxon>
        <taxon>Macleaya</taxon>
    </lineage>
</organism>
<dbReference type="OMA" id="ICWINST"/>
<accession>A0A200PPT3</accession>
<dbReference type="EMBL" id="MVGT01004347">
    <property type="protein sequence ID" value="OVA00199.1"/>
    <property type="molecule type" value="Genomic_DNA"/>
</dbReference>
<evidence type="ECO:0000313" key="1">
    <source>
        <dbReference type="EMBL" id="OVA00199.1"/>
    </source>
</evidence>
<comment type="caution">
    <text evidence="1">The sequence shown here is derived from an EMBL/GenBank/DDBJ whole genome shotgun (WGS) entry which is preliminary data.</text>
</comment>
<dbReference type="PANTHER" id="PTHR47481">
    <property type="match status" value="1"/>
</dbReference>
<dbReference type="AlphaFoldDB" id="A0A200PPT3"/>